<dbReference type="GO" id="GO:0005813">
    <property type="term" value="C:centrosome"/>
    <property type="evidence" value="ECO:0007669"/>
    <property type="project" value="TreeGrafter"/>
</dbReference>
<feature type="region of interest" description="Disordered" evidence="8">
    <location>
        <begin position="1176"/>
        <end position="1196"/>
    </location>
</feature>
<dbReference type="SMART" id="SM01148">
    <property type="entry name" value="DUF1220"/>
    <property type="match status" value="1"/>
</dbReference>
<dbReference type="GO" id="GO:0090063">
    <property type="term" value="P:positive regulation of microtubule nucleation"/>
    <property type="evidence" value="ECO:0007669"/>
    <property type="project" value="TreeGrafter"/>
</dbReference>
<evidence type="ECO:0000256" key="8">
    <source>
        <dbReference type="SAM" id="MobiDB-lite"/>
    </source>
</evidence>
<feature type="compositionally biased region" description="Polar residues" evidence="8">
    <location>
        <begin position="1115"/>
        <end position="1125"/>
    </location>
</feature>
<dbReference type="Proteomes" id="UP000796761">
    <property type="component" value="Unassembled WGS sequence"/>
</dbReference>
<comment type="subcellular location">
    <subcellularLocation>
        <location evidence="1">Cytoplasm</location>
        <location evidence="1">Cytoskeleton</location>
    </subcellularLocation>
    <subcellularLocation>
        <location evidence="2">Golgi apparatus</location>
    </subcellularLocation>
</comment>
<evidence type="ECO:0000256" key="5">
    <source>
        <dbReference type="ARBA" id="ARBA00023034"/>
    </source>
</evidence>
<evidence type="ECO:0000313" key="11">
    <source>
        <dbReference type="Proteomes" id="UP000796761"/>
    </source>
</evidence>
<dbReference type="PANTHER" id="PTHR46501:SF2">
    <property type="entry name" value="MYOMEGALIN"/>
    <property type="match status" value="1"/>
</dbReference>
<feature type="region of interest" description="Disordered" evidence="8">
    <location>
        <begin position="1283"/>
        <end position="1303"/>
    </location>
</feature>
<dbReference type="PANTHER" id="PTHR46501">
    <property type="entry name" value="MYOMEGALIN"/>
    <property type="match status" value="1"/>
</dbReference>
<feature type="coiled-coil region" evidence="7">
    <location>
        <begin position="1658"/>
        <end position="1688"/>
    </location>
</feature>
<dbReference type="InterPro" id="IPR052593">
    <property type="entry name" value="MT-associated_AKAP9-binding"/>
</dbReference>
<organism evidence="10 11">
    <name type="scientific">Zosterops borbonicus</name>
    <dbReference type="NCBI Taxonomy" id="364589"/>
    <lineage>
        <taxon>Eukaryota</taxon>
        <taxon>Metazoa</taxon>
        <taxon>Chordata</taxon>
        <taxon>Craniata</taxon>
        <taxon>Vertebrata</taxon>
        <taxon>Euteleostomi</taxon>
        <taxon>Archelosauria</taxon>
        <taxon>Archosauria</taxon>
        <taxon>Dinosauria</taxon>
        <taxon>Saurischia</taxon>
        <taxon>Theropoda</taxon>
        <taxon>Coelurosauria</taxon>
        <taxon>Aves</taxon>
        <taxon>Neognathae</taxon>
        <taxon>Neoaves</taxon>
        <taxon>Telluraves</taxon>
        <taxon>Australaves</taxon>
        <taxon>Passeriformes</taxon>
        <taxon>Sylvioidea</taxon>
        <taxon>Zosteropidae</taxon>
        <taxon>Zosterops</taxon>
    </lineage>
</organism>
<feature type="compositionally biased region" description="Basic and acidic residues" evidence="8">
    <location>
        <begin position="1069"/>
        <end position="1081"/>
    </location>
</feature>
<keyword evidence="7" id="KW-0175">Coiled coil</keyword>
<dbReference type="EMBL" id="SWJQ01000250">
    <property type="protein sequence ID" value="TRZ17830.1"/>
    <property type="molecule type" value="Genomic_DNA"/>
</dbReference>
<keyword evidence="5" id="KW-0333">Golgi apparatus</keyword>
<keyword evidence="3" id="KW-0963">Cytoplasm</keyword>
<accession>A0A8K1GHQ5</accession>
<feature type="coiled-coil region" evidence="7">
    <location>
        <begin position="1721"/>
        <end position="1825"/>
    </location>
</feature>
<feature type="domain" description="Olduvai" evidence="9">
    <location>
        <begin position="1436"/>
        <end position="1503"/>
    </location>
</feature>
<gene>
    <name evidence="10" type="ORF">HGM15179_009301</name>
</gene>
<feature type="coiled-coil region" evidence="7">
    <location>
        <begin position="473"/>
        <end position="500"/>
    </location>
</feature>
<evidence type="ECO:0000259" key="9">
    <source>
        <dbReference type="SMART" id="SM01148"/>
    </source>
</evidence>
<evidence type="ECO:0000256" key="2">
    <source>
        <dbReference type="ARBA" id="ARBA00004555"/>
    </source>
</evidence>
<keyword evidence="6" id="KW-0206">Cytoskeleton</keyword>
<feature type="coiled-coil region" evidence="7">
    <location>
        <begin position="1231"/>
        <end position="1258"/>
    </location>
</feature>
<feature type="region of interest" description="Disordered" evidence="8">
    <location>
        <begin position="1463"/>
        <end position="1503"/>
    </location>
</feature>
<dbReference type="GO" id="GO:0007098">
    <property type="term" value="P:centrosome cycle"/>
    <property type="evidence" value="ECO:0007669"/>
    <property type="project" value="TreeGrafter"/>
</dbReference>
<dbReference type="GO" id="GO:0005794">
    <property type="term" value="C:Golgi apparatus"/>
    <property type="evidence" value="ECO:0007669"/>
    <property type="project" value="UniProtKB-SubCell"/>
</dbReference>
<sequence length="2045" mass="228642">MANGYRTLSQHLNDLKKENFSLKLRIYFLEERVQQKGEDSRDDVYRRNIELKVEVESLKRELQEKQQALDNTWVAAENQTSRSQAALRQQYEERQRESEHVYELLENKIQLLQEEARLARSEAEQATALARAEAERCRELTGKLKEAARTKQEDRSNNGCGSMTQRYMCPLCCQPVEETSARLEPFSHFLLFFSFQNLQDEDQQPAAGNTAAEDHVSDVRAAELQGKIQYFEAANKLLQEKLNELNFELKSVQETSQRQDRIIQSLNEALKSKENKTEELYHIIEGQNETMAKLRDMLHRNHPGQLQVSESPLSPQEQQMSLLNLQNTLFCTKLEVQKLKRAQRQKEHQLTEAKRATQLLETTVHEEEQQKEATWKHNQELRAVVQQLQAELQDKAQQLQTLEWEKSREVQAQEQRVQRLTQQLARKEQLLQESRELLQCQQSLEKSPAAMNAMLEKLQQRVSDRDVALERAVDEKFCALEKKEQELQQLRLSVRECGSDLERLRSVLCSNEATIHSLESLLKAKTLELEQVSATCQNLRWLKEEIEAKSGSRQKEQEGIIQQLQTCLHDRNKEVEELTATLLCKLGPGQSEVAEELCLRLQHKEKMLQDLLSDRNRQTMEHDAEIRELLQALSTKEQQSRVAAEKMAQALAERSCELQLLRQHMLGKDPVGTQSPGARPLKQDKQPIQEILQRACEATVIAGSRQEDSSCRTEGVTMSAAELEKDLVNAKEELELMAKKERESRQELTALQSVIATQEEELQVQASDIESLTRTLQMKEDLIKDLQMQLVDPEEIPAMERLTQEVLVLREKAAVAESQGQEVTGNRRQQLLLMLEGLVAERNRLNEALQAERQLYGSLVKFHTHPDSAARDHALQLELEGVHELREQLEEALGRSLECLSRLETQGAIGGQAAGTHTDASTNFTDSMKEEAARGLATQQSNPWARKENEGTERSTGPTVPERELRAEEELRELKAQLEEAGFSSVSHIRKAMLSLCLENAELKERMGEATSLLESGEQEEPGLGSPLAPEPRRLQRKSRSSLGDRPAGGSGDDLGFSAERGTVPTKRPALEARSQDDMPKRPCPGSPSGGDRSHVEGSVPGGGWPGLGAELRSQVAQGQRQCQELQDKLAASEATVRAQAEQLQKYHVLLREPQTQQLSKQVQVDFQDLGYETCGRSETEADRDETTSPECEEPDVFSETSLGEELGSPCQPGMSRAGKTAQKTMALEDVEALHQHIQDLKAQLLNANKVIHSLQRHARSISVTSGYTSSAEQHLPAPKAFESPAHSLTDEDEGWQSDGHGTLCPPALRAHHDLQSLVHRVALLEAQLPAAKHGASLPKELQSATWPGKYNSLIQAQARELSHLRQMLREGRRVSRSLAQHLRDTLRSFEDLLHGTDIDYYLGQGFREQLAQGRQLAERLSDKLGIRDQQDGEDKTSHELLAQRLSRELQQKEKVIESLEVKLQERSESPGSSCPPSESSHSASSSSFTSEGLEPCSDGDVASEYSQCHEEPAAHTGLHFDSLSKSVSAPLSALAPGLSPFLPAGPPPPAAPPLLGCCGNSVCSLAEAQQELQVLRRQLGESVTLPNAPAKPTVPLAPLGEGSKAPALFCQHGALQGLAELPRATDTCTLWDVPSPGQLLCGALPLGYPSGQKLTGADLLEEHLVEIRNLRQRLEESICTNDRLREQLERRLASTGKANGLPSDVYAQTPELGLQLSRENQALHEENRTLRLQRDHLSQELARVQETLLAACSRAREAEAELGQRCGKQQRLAEELSECQECVQQLRNERRSLQEENNRLQHSVTLLQQQSEEQRLLLQTLRAELHVYESLPGPSAETQAGCFPSPPVRDVGTNSAWSSPHPDCSTEPRGADMLVRKSEGLMGAHVVGRLDTYQALEQHIVEGKALARELMCLTRPALGLPNSRPLPGCSGMGRHLWGSASTLHGILEECVSLLTAFWSTVLPVNPSQHQGKEQVLQGEIAALRARLSEREDALQSTARQLRSTAQLKDSMEHFIVSQLTRTHNVLRKARTNLEVKAQQALPVA</sequence>
<evidence type="ECO:0000256" key="7">
    <source>
        <dbReference type="SAM" id="Coils"/>
    </source>
</evidence>
<dbReference type="InterPro" id="IPR056273">
    <property type="entry name" value="CDK5RAP2_MYOME_CC"/>
</dbReference>
<dbReference type="InterPro" id="IPR010630">
    <property type="entry name" value="Olduvai_dom"/>
</dbReference>
<feature type="compositionally biased region" description="Basic and acidic residues" evidence="8">
    <location>
        <begin position="1176"/>
        <end position="1187"/>
    </location>
</feature>
<dbReference type="Pfam" id="PF07989">
    <property type="entry name" value="Cnn_1N"/>
    <property type="match status" value="1"/>
</dbReference>
<feature type="coiled-coil region" evidence="7">
    <location>
        <begin position="41"/>
        <end position="129"/>
    </location>
</feature>
<evidence type="ECO:0000256" key="1">
    <source>
        <dbReference type="ARBA" id="ARBA00004245"/>
    </source>
</evidence>
<evidence type="ECO:0000256" key="6">
    <source>
        <dbReference type="ARBA" id="ARBA00023212"/>
    </source>
</evidence>
<feature type="compositionally biased region" description="Low complexity" evidence="8">
    <location>
        <begin position="1470"/>
        <end position="1492"/>
    </location>
</feature>
<dbReference type="InterPro" id="IPR012943">
    <property type="entry name" value="Cnn_1N"/>
</dbReference>
<dbReference type="GO" id="GO:1903358">
    <property type="term" value="P:regulation of Golgi organization"/>
    <property type="evidence" value="ECO:0007669"/>
    <property type="project" value="TreeGrafter"/>
</dbReference>
<comment type="caution">
    <text evidence="10">The sequence shown here is derived from an EMBL/GenBank/DDBJ whole genome shotgun (WGS) entry which is preliminary data.</text>
</comment>
<reference evidence="10" key="1">
    <citation type="submission" date="2019-04" db="EMBL/GenBank/DDBJ databases">
        <title>Genome assembly of Zosterops borbonicus 15179.</title>
        <authorList>
            <person name="Leroy T."/>
            <person name="Anselmetti Y."/>
            <person name="Tilak M.-K."/>
            <person name="Nabholz B."/>
        </authorList>
    </citation>
    <scope>NUCLEOTIDE SEQUENCE</scope>
    <source>
        <strain evidence="10">HGM_15179</strain>
        <tissue evidence="10">Muscle</tissue>
    </source>
</reference>
<feature type="coiled-coil region" evidence="7">
    <location>
        <begin position="336"/>
        <end position="437"/>
    </location>
</feature>
<protein>
    <recommendedName>
        <fullName evidence="9">Olduvai domain-containing protein</fullName>
    </recommendedName>
</protein>
<feature type="coiled-coil region" evidence="7">
    <location>
        <begin position="720"/>
        <end position="855"/>
    </location>
</feature>
<feature type="coiled-coil region" evidence="7">
    <location>
        <begin position="221"/>
        <end position="276"/>
    </location>
</feature>
<evidence type="ECO:0000256" key="4">
    <source>
        <dbReference type="ARBA" id="ARBA00022553"/>
    </source>
</evidence>
<feature type="region of interest" description="Disordered" evidence="8">
    <location>
        <begin position="932"/>
        <end position="964"/>
    </location>
</feature>
<proteinExistence type="predicted"/>
<evidence type="ECO:0000313" key="10">
    <source>
        <dbReference type="EMBL" id="TRZ17830.1"/>
    </source>
</evidence>
<dbReference type="Pfam" id="PF23246">
    <property type="entry name" value="CC_CDK5RAP2"/>
    <property type="match status" value="1"/>
</dbReference>
<feature type="region of interest" description="Disordered" evidence="8">
    <location>
        <begin position="1008"/>
        <end position="1127"/>
    </location>
</feature>
<keyword evidence="4" id="KW-0597">Phosphoprotein</keyword>
<keyword evidence="11" id="KW-1185">Reference proteome</keyword>
<name>A0A8K1GHQ5_9PASS</name>
<dbReference type="OrthoDB" id="10255000at2759"/>
<dbReference type="GO" id="GO:0060090">
    <property type="term" value="F:molecular adaptor activity"/>
    <property type="evidence" value="ECO:0007669"/>
    <property type="project" value="TreeGrafter"/>
</dbReference>
<evidence type="ECO:0000256" key="3">
    <source>
        <dbReference type="ARBA" id="ARBA00022490"/>
    </source>
</evidence>